<name>X0YDT1_9ZZZZ</name>
<dbReference type="PANTHER" id="PTHR45339">
    <property type="entry name" value="HYBRID SIGNAL TRANSDUCTION HISTIDINE KINASE J"/>
    <property type="match status" value="1"/>
</dbReference>
<dbReference type="SUPFAM" id="SSF52172">
    <property type="entry name" value="CheY-like"/>
    <property type="match status" value="1"/>
</dbReference>
<sequence>KGKPVYLYGAPGNERLTKFGGEKQAMKKRILIVEDNLLHTRLIEMTLRAKNYTLLKATDGEEALDIATRERPDLILMDLNLPEMTGFEVIKKLREKPAFRHTPIIAITAYAMKEDRERLIESGCDAYLTKPINTRELPRIIAEMLLQGEKSSVEQQRGW</sequence>
<feature type="domain" description="Response regulatory" evidence="3">
    <location>
        <begin position="29"/>
        <end position="145"/>
    </location>
</feature>
<dbReference type="PANTHER" id="PTHR45339:SF1">
    <property type="entry name" value="HYBRID SIGNAL TRANSDUCTION HISTIDINE KINASE J"/>
    <property type="match status" value="1"/>
</dbReference>
<dbReference type="AlphaFoldDB" id="X0YDT1"/>
<evidence type="ECO:0000256" key="1">
    <source>
        <dbReference type="ARBA" id="ARBA00022553"/>
    </source>
</evidence>
<keyword evidence="1" id="KW-0597">Phosphoprotein</keyword>
<evidence type="ECO:0000313" key="4">
    <source>
        <dbReference type="EMBL" id="GAG54049.1"/>
    </source>
</evidence>
<protein>
    <recommendedName>
        <fullName evidence="3">Response regulatory domain-containing protein</fullName>
    </recommendedName>
</protein>
<reference evidence="4" key="1">
    <citation type="journal article" date="2014" name="Front. Microbiol.">
        <title>High frequency of phylogenetically diverse reductive dehalogenase-homologous genes in deep subseafloor sedimentary metagenomes.</title>
        <authorList>
            <person name="Kawai M."/>
            <person name="Futagami T."/>
            <person name="Toyoda A."/>
            <person name="Takaki Y."/>
            <person name="Nishi S."/>
            <person name="Hori S."/>
            <person name="Arai W."/>
            <person name="Tsubouchi T."/>
            <person name="Morono Y."/>
            <person name="Uchiyama I."/>
            <person name="Ito T."/>
            <person name="Fujiyama A."/>
            <person name="Inagaki F."/>
            <person name="Takami H."/>
        </authorList>
    </citation>
    <scope>NUCLEOTIDE SEQUENCE</scope>
    <source>
        <strain evidence="4">Expedition CK06-06</strain>
    </source>
</reference>
<dbReference type="SMART" id="SM00448">
    <property type="entry name" value="REC"/>
    <property type="match status" value="1"/>
</dbReference>
<evidence type="ECO:0000256" key="2">
    <source>
        <dbReference type="ARBA" id="ARBA00023012"/>
    </source>
</evidence>
<dbReference type="InterPro" id="IPR011006">
    <property type="entry name" value="CheY-like_superfamily"/>
</dbReference>
<organism evidence="4">
    <name type="scientific">marine sediment metagenome</name>
    <dbReference type="NCBI Taxonomy" id="412755"/>
    <lineage>
        <taxon>unclassified sequences</taxon>
        <taxon>metagenomes</taxon>
        <taxon>ecological metagenomes</taxon>
    </lineage>
</organism>
<dbReference type="Pfam" id="PF00072">
    <property type="entry name" value="Response_reg"/>
    <property type="match status" value="1"/>
</dbReference>
<gene>
    <name evidence="4" type="ORF">S01H4_18946</name>
</gene>
<proteinExistence type="predicted"/>
<dbReference type="EMBL" id="BART01008421">
    <property type="protein sequence ID" value="GAG54049.1"/>
    <property type="molecule type" value="Genomic_DNA"/>
</dbReference>
<evidence type="ECO:0000259" key="3">
    <source>
        <dbReference type="PROSITE" id="PS50110"/>
    </source>
</evidence>
<dbReference type="InterPro" id="IPR001789">
    <property type="entry name" value="Sig_transdc_resp-reg_receiver"/>
</dbReference>
<dbReference type="GO" id="GO:0000160">
    <property type="term" value="P:phosphorelay signal transduction system"/>
    <property type="evidence" value="ECO:0007669"/>
    <property type="project" value="UniProtKB-KW"/>
</dbReference>
<accession>X0YDT1</accession>
<dbReference type="Gene3D" id="3.40.50.2300">
    <property type="match status" value="1"/>
</dbReference>
<keyword evidence="2" id="KW-0902">Two-component regulatory system</keyword>
<comment type="caution">
    <text evidence="4">The sequence shown here is derived from an EMBL/GenBank/DDBJ whole genome shotgun (WGS) entry which is preliminary data.</text>
</comment>
<dbReference type="PROSITE" id="PS50110">
    <property type="entry name" value="RESPONSE_REGULATORY"/>
    <property type="match status" value="1"/>
</dbReference>
<feature type="non-terminal residue" evidence="4">
    <location>
        <position position="1"/>
    </location>
</feature>